<proteinExistence type="predicted"/>
<gene>
    <name evidence="1" type="ORF">METZ01_LOCUS444849</name>
</gene>
<dbReference type="Gene3D" id="3.90.550.10">
    <property type="entry name" value="Spore Coat Polysaccharide Biosynthesis Protein SpsA, Chain A"/>
    <property type="match status" value="1"/>
</dbReference>
<dbReference type="EMBL" id="UINC01182012">
    <property type="protein sequence ID" value="SVD91995.1"/>
    <property type="molecule type" value="Genomic_DNA"/>
</dbReference>
<sequence length="31" mass="3507">MTKKITPLVTIGLTTYNRPNFLKESVQSVLN</sequence>
<dbReference type="AlphaFoldDB" id="A0A382ZA79"/>
<dbReference type="InterPro" id="IPR029044">
    <property type="entry name" value="Nucleotide-diphossugar_trans"/>
</dbReference>
<name>A0A382ZA79_9ZZZZ</name>
<reference evidence="1" key="1">
    <citation type="submission" date="2018-05" db="EMBL/GenBank/DDBJ databases">
        <authorList>
            <person name="Lanie J.A."/>
            <person name="Ng W.-L."/>
            <person name="Kazmierczak K.M."/>
            <person name="Andrzejewski T.M."/>
            <person name="Davidsen T.M."/>
            <person name="Wayne K.J."/>
            <person name="Tettelin H."/>
            <person name="Glass J.I."/>
            <person name="Rusch D."/>
            <person name="Podicherti R."/>
            <person name="Tsui H.-C.T."/>
            <person name="Winkler M.E."/>
        </authorList>
    </citation>
    <scope>NUCLEOTIDE SEQUENCE</scope>
</reference>
<accession>A0A382ZA79</accession>
<protein>
    <submittedName>
        <fullName evidence="1">Uncharacterized protein</fullName>
    </submittedName>
</protein>
<feature type="non-terminal residue" evidence="1">
    <location>
        <position position="31"/>
    </location>
</feature>
<evidence type="ECO:0000313" key="1">
    <source>
        <dbReference type="EMBL" id="SVD91995.1"/>
    </source>
</evidence>
<organism evidence="1">
    <name type="scientific">marine metagenome</name>
    <dbReference type="NCBI Taxonomy" id="408172"/>
    <lineage>
        <taxon>unclassified sequences</taxon>
        <taxon>metagenomes</taxon>
        <taxon>ecological metagenomes</taxon>
    </lineage>
</organism>